<dbReference type="RefSeq" id="WP_181579502.1">
    <property type="nucleotide sequence ID" value="NZ_CP059399.1"/>
</dbReference>
<dbReference type="EMBL" id="CP059399">
    <property type="protein sequence ID" value="QLY28294.1"/>
    <property type="molecule type" value="Genomic_DNA"/>
</dbReference>
<dbReference type="KEGG" id="nhu:H0264_23250"/>
<reference evidence="1 2" key="1">
    <citation type="submission" date="2020-07" db="EMBL/GenBank/DDBJ databases">
        <authorList>
            <person name="Zhuang K."/>
            <person name="Ran Y."/>
        </authorList>
    </citation>
    <scope>NUCLEOTIDE SEQUENCE [LARGE SCALE GENOMIC DNA]</scope>
    <source>
        <strain evidence="1 2">WCH-YHL-001</strain>
    </source>
</reference>
<accession>A0A7D6V733</accession>
<dbReference type="Proteomes" id="UP000515512">
    <property type="component" value="Chromosome"/>
</dbReference>
<evidence type="ECO:0000313" key="1">
    <source>
        <dbReference type="EMBL" id="QLY28294.1"/>
    </source>
</evidence>
<protein>
    <submittedName>
        <fullName evidence="1">Uncharacterized protein</fullName>
    </submittedName>
</protein>
<gene>
    <name evidence="1" type="ORF">H0264_23250</name>
</gene>
<proteinExistence type="predicted"/>
<keyword evidence="2" id="KW-1185">Reference proteome</keyword>
<name>A0A7D6V733_9NOCA</name>
<organism evidence="1 2">
    <name type="scientific">Nocardia huaxiensis</name>
    <dbReference type="NCBI Taxonomy" id="2755382"/>
    <lineage>
        <taxon>Bacteria</taxon>
        <taxon>Bacillati</taxon>
        <taxon>Actinomycetota</taxon>
        <taxon>Actinomycetes</taxon>
        <taxon>Mycobacteriales</taxon>
        <taxon>Nocardiaceae</taxon>
        <taxon>Nocardia</taxon>
    </lineage>
</organism>
<sequence>MGLYLAVYIADWPRFAREIELIRPTLPQPRRPQDRFDYFAADQLLMNSQAVQWRETDPDRLRWHVDGWIAKYDFRADGYNWLREFESVWSRTRDCCWYLGRSAYSHGACTHQVCPAPHEYDDNFDEPFMQDAQTFLDGVCERLVTTDPAAAQQWSPATAVIQEEPLISSYSPAAAEVLADVWTRLSPRLDDLHPYIDPHLRYEYEPRMREFETFTDLMRDWGTVMMLARERGLGVVSYFW</sequence>
<dbReference type="AlphaFoldDB" id="A0A7D6V733"/>
<evidence type="ECO:0000313" key="2">
    <source>
        <dbReference type="Proteomes" id="UP000515512"/>
    </source>
</evidence>